<protein>
    <recommendedName>
        <fullName evidence="3 9">DNA replication and repair protein RecF</fullName>
    </recommendedName>
</protein>
<dbReference type="GO" id="GO:0006260">
    <property type="term" value="P:DNA replication"/>
    <property type="evidence" value="ECO:0007669"/>
    <property type="project" value="UniProtKB-UniRule"/>
</dbReference>
<dbReference type="PROSITE" id="PS00617">
    <property type="entry name" value="RECF_1"/>
    <property type="match status" value="1"/>
</dbReference>
<accession>A0A1H4D2N9</accession>
<evidence type="ECO:0000256" key="3">
    <source>
        <dbReference type="ARBA" id="ARBA00020170"/>
    </source>
</evidence>
<dbReference type="PANTHER" id="PTHR32182:SF0">
    <property type="entry name" value="DNA REPLICATION AND REPAIR PROTEIN RECF"/>
    <property type="match status" value="1"/>
</dbReference>
<sequence>MSLQLLSVTDFRNFASQQFQPAAGFNLICGANGSGKTSLLEAIYFLAHGRSFRTARLQRMIRFDAELSVVHAKIMQSGQLNVVGMQRSKQGELTLRLNGETAKRLADIAHLLPVQLITPDSFRIFFGGPKERRHFFDMGLFHVEPSFYQHWQLFSKANKQRNALLKQGASAEQFRYWDNFFCQSAEAITLLRESYLQQLSDEFQQLVASHVLLSHVQLQFYPGWNQQHSLAELLLQNRATDAKMGFTQAGPQKADLRIKVEQQPAEEVLSRGQLKMLLFALKIAQSNVIGAVASKQPILLIDDLASELDADSMQQVFQLLKTINSQVFVTAIEPEPVLQFMPQDSTAVFHVEHGTLTLRTDDYGRT</sequence>
<dbReference type="EMBL" id="FNRM01000005">
    <property type="protein sequence ID" value="SEA66806.1"/>
    <property type="molecule type" value="Genomic_DNA"/>
</dbReference>
<dbReference type="NCBIfam" id="TIGR00611">
    <property type="entry name" value="recf"/>
    <property type="match status" value="1"/>
</dbReference>
<dbReference type="GO" id="GO:0005737">
    <property type="term" value="C:cytoplasm"/>
    <property type="evidence" value="ECO:0007669"/>
    <property type="project" value="UniProtKB-SubCell"/>
</dbReference>
<dbReference type="InterPro" id="IPR042174">
    <property type="entry name" value="RecF_2"/>
</dbReference>
<evidence type="ECO:0000256" key="1">
    <source>
        <dbReference type="ARBA" id="ARBA00004496"/>
    </source>
</evidence>
<evidence type="ECO:0000259" key="10">
    <source>
        <dbReference type="Pfam" id="PF02463"/>
    </source>
</evidence>
<evidence type="ECO:0000256" key="8">
    <source>
        <dbReference type="ARBA" id="ARBA00023125"/>
    </source>
</evidence>
<gene>
    <name evidence="9" type="primary">recF</name>
    <name evidence="11" type="ORF">SAMN04488051_10535</name>
</gene>
<dbReference type="Gene3D" id="3.40.50.300">
    <property type="entry name" value="P-loop containing nucleotide triphosphate hydrolases"/>
    <property type="match status" value="1"/>
</dbReference>
<dbReference type="HAMAP" id="MF_00365">
    <property type="entry name" value="RecF"/>
    <property type="match status" value="1"/>
</dbReference>
<dbReference type="InterPro" id="IPR003395">
    <property type="entry name" value="RecF/RecN/SMC_N"/>
</dbReference>
<evidence type="ECO:0000256" key="4">
    <source>
        <dbReference type="ARBA" id="ARBA00022490"/>
    </source>
</evidence>
<dbReference type="Proteomes" id="UP000198773">
    <property type="component" value="Unassembled WGS sequence"/>
</dbReference>
<comment type="similarity">
    <text evidence="2 9">Belongs to the RecF family.</text>
</comment>
<keyword evidence="12" id="KW-1185">Reference proteome</keyword>
<evidence type="ECO:0000313" key="12">
    <source>
        <dbReference type="Proteomes" id="UP000198773"/>
    </source>
</evidence>
<keyword evidence="4 9" id="KW-0963">Cytoplasm</keyword>
<dbReference type="OrthoDB" id="9803889at2"/>
<keyword evidence="5 9" id="KW-0235">DNA replication</keyword>
<keyword evidence="8 9" id="KW-0238">DNA-binding</keyword>
<dbReference type="InterPro" id="IPR018078">
    <property type="entry name" value="DNA-binding_RecF_CS"/>
</dbReference>
<keyword evidence="9" id="KW-0227">DNA damage</keyword>
<organism evidence="11 12">
    <name type="scientific">Alkalimonas amylolytica</name>
    <dbReference type="NCBI Taxonomy" id="152573"/>
    <lineage>
        <taxon>Bacteria</taxon>
        <taxon>Pseudomonadati</taxon>
        <taxon>Pseudomonadota</taxon>
        <taxon>Gammaproteobacteria</taxon>
        <taxon>Alkalimonas</taxon>
    </lineage>
</organism>
<dbReference type="InterPro" id="IPR027417">
    <property type="entry name" value="P-loop_NTPase"/>
</dbReference>
<keyword evidence="9" id="KW-0742">SOS response</keyword>
<keyword evidence="6 9" id="KW-0547">Nucleotide-binding</keyword>
<comment type="subcellular location">
    <subcellularLocation>
        <location evidence="1 9">Cytoplasm</location>
    </subcellularLocation>
</comment>
<dbReference type="AlphaFoldDB" id="A0A1H4D2N9"/>
<feature type="domain" description="RecF/RecN/SMC N-terminal" evidence="10">
    <location>
        <begin position="3"/>
        <end position="355"/>
    </location>
</feature>
<dbReference type="InterPro" id="IPR001238">
    <property type="entry name" value="DNA-binding_RecF"/>
</dbReference>
<evidence type="ECO:0000256" key="5">
    <source>
        <dbReference type="ARBA" id="ARBA00022705"/>
    </source>
</evidence>
<evidence type="ECO:0000256" key="2">
    <source>
        <dbReference type="ARBA" id="ARBA00008016"/>
    </source>
</evidence>
<dbReference type="SUPFAM" id="SSF52540">
    <property type="entry name" value="P-loop containing nucleoside triphosphate hydrolases"/>
    <property type="match status" value="1"/>
</dbReference>
<dbReference type="RefSeq" id="WP_091342700.1">
    <property type="nucleotide sequence ID" value="NZ_FNRM01000005.1"/>
</dbReference>
<dbReference type="Gene3D" id="1.20.1050.90">
    <property type="entry name" value="RecF/RecN/SMC, N-terminal domain"/>
    <property type="match status" value="1"/>
</dbReference>
<dbReference type="PANTHER" id="PTHR32182">
    <property type="entry name" value="DNA REPLICATION AND REPAIR PROTEIN RECF"/>
    <property type="match status" value="1"/>
</dbReference>
<proteinExistence type="inferred from homology"/>
<dbReference type="Pfam" id="PF02463">
    <property type="entry name" value="SMC_N"/>
    <property type="match status" value="1"/>
</dbReference>
<evidence type="ECO:0000313" key="11">
    <source>
        <dbReference type="EMBL" id="SEA66806.1"/>
    </source>
</evidence>
<reference evidence="11 12" key="1">
    <citation type="submission" date="2016-10" db="EMBL/GenBank/DDBJ databases">
        <authorList>
            <person name="de Groot N.N."/>
        </authorList>
    </citation>
    <scope>NUCLEOTIDE SEQUENCE [LARGE SCALE GENOMIC DNA]</scope>
    <source>
        <strain evidence="11 12">CGMCC 1.3430</strain>
    </source>
</reference>
<feature type="binding site" evidence="9">
    <location>
        <begin position="30"/>
        <end position="37"/>
    </location>
    <ligand>
        <name>ATP</name>
        <dbReference type="ChEBI" id="CHEBI:30616"/>
    </ligand>
</feature>
<dbReference type="GO" id="GO:0000731">
    <property type="term" value="P:DNA synthesis involved in DNA repair"/>
    <property type="evidence" value="ECO:0007669"/>
    <property type="project" value="TreeGrafter"/>
</dbReference>
<evidence type="ECO:0000256" key="6">
    <source>
        <dbReference type="ARBA" id="ARBA00022741"/>
    </source>
</evidence>
<evidence type="ECO:0000256" key="9">
    <source>
        <dbReference type="HAMAP-Rule" id="MF_00365"/>
    </source>
</evidence>
<dbReference type="GO" id="GO:0003697">
    <property type="term" value="F:single-stranded DNA binding"/>
    <property type="evidence" value="ECO:0007669"/>
    <property type="project" value="UniProtKB-UniRule"/>
</dbReference>
<keyword evidence="9" id="KW-0234">DNA repair</keyword>
<dbReference type="STRING" id="152573.SAMN04488051_10535"/>
<name>A0A1H4D2N9_ALKAM</name>
<dbReference type="GO" id="GO:0005524">
    <property type="term" value="F:ATP binding"/>
    <property type="evidence" value="ECO:0007669"/>
    <property type="project" value="UniProtKB-UniRule"/>
</dbReference>
<keyword evidence="7 9" id="KW-0067">ATP-binding</keyword>
<comment type="function">
    <text evidence="9">The RecF protein is involved in DNA metabolism; it is required for DNA replication and normal SOS inducibility. RecF binds preferentially to single-stranded, linear DNA. It also seems to bind ATP.</text>
</comment>
<dbReference type="GO" id="GO:0006302">
    <property type="term" value="P:double-strand break repair"/>
    <property type="evidence" value="ECO:0007669"/>
    <property type="project" value="TreeGrafter"/>
</dbReference>
<dbReference type="GO" id="GO:0009432">
    <property type="term" value="P:SOS response"/>
    <property type="evidence" value="ECO:0007669"/>
    <property type="project" value="UniProtKB-UniRule"/>
</dbReference>
<evidence type="ECO:0000256" key="7">
    <source>
        <dbReference type="ARBA" id="ARBA00022840"/>
    </source>
</evidence>